<dbReference type="GO" id="GO:0030649">
    <property type="term" value="P:aminoglycoside antibiotic catabolic process"/>
    <property type="evidence" value="ECO:0007669"/>
    <property type="project" value="TreeGrafter"/>
</dbReference>
<dbReference type="EMBL" id="UINC01123614">
    <property type="protein sequence ID" value="SVD00205.1"/>
    <property type="molecule type" value="Genomic_DNA"/>
</dbReference>
<dbReference type="InterPro" id="IPR000182">
    <property type="entry name" value="GNAT_dom"/>
</dbReference>
<feature type="non-terminal residue" evidence="2">
    <location>
        <position position="254"/>
    </location>
</feature>
<dbReference type="AlphaFoldDB" id="A0A382RSS7"/>
<dbReference type="PROSITE" id="PS51186">
    <property type="entry name" value="GNAT"/>
    <property type="match status" value="1"/>
</dbReference>
<dbReference type="GO" id="GO:0034069">
    <property type="term" value="F:aminoglycoside N-acetyltransferase activity"/>
    <property type="evidence" value="ECO:0007669"/>
    <property type="project" value="TreeGrafter"/>
</dbReference>
<dbReference type="CDD" id="cd04301">
    <property type="entry name" value="NAT_SF"/>
    <property type="match status" value="1"/>
</dbReference>
<dbReference type="Pfam" id="PF13527">
    <property type="entry name" value="Acetyltransf_9"/>
    <property type="match status" value="1"/>
</dbReference>
<dbReference type="SUPFAM" id="SSF55729">
    <property type="entry name" value="Acyl-CoA N-acyltransferases (Nat)"/>
    <property type="match status" value="1"/>
</dbReference>
<dbReference type="InterPro" id="IPR051554">
    <property type="entry name" value="Acetyltransferase_Eis"/>
</dbReference>
<name>A0A382RSS7_9ZZZZ</name>
<accession>A0A382RSS7</accession>
<evidence type="ECO:0000259" key="1">
    <source>
        <dbReference type="PROSITE" id="PS51186"/>
    </source>
</evidence>
<sequence>MGTENMQKLNLRSGVADDAEAIFEVMEKAFRVEKNSDRWHSWYNLAVRDAQRFRVLEVDGRIAGVALITHERLCVGSCEIIKGDVGEVSVLPEFQGKGYGSALMRDVVQWMRDNDYDISRLGGYSIFYRRFGYVPFPRRLVEFPIEPANAGANIISVEERFRPPEGLPGKVRPYDASRDAVRRDELYQMFNKGRSGSIVRDFNPNAKLPKKPSTPNPLRIVYETDGIVEGYLSAGDDERSIGEVTFNPSCPDAF</sequence>
<protein>
    <recommendedName>
        <fullName evidence="1">N-acetyltransferase domain-containing protein</fullName>
    </recommendedName>
</protein>
<dbReference type="PANTHER" id="PTHR37817">
    <property type="entry name" value="N-ACETYLTRANSFERASE EIS"/>
    <property type="match status" value="1"/>
</dbReference>
<gene>
    <name evidence="2" type="ORF">METZ01_LOCUS353059</name>
</gene>
<dbReference type="PANTHER" id="PTHR37817:SF1">
    <property type="entry name" value="N-ACETYLTRANSFERASE EIS"/>
    <property type="match status" value="1"/>
</dbReference>
<dbReference type="Gene3D" id="3.40.630.30">
    <property type="match status" value="1"/>
</dbReference>
<dbReference type="InterPro" id="IPR016181">
    <property type="entry name" value="Acyl_CoA_acyltransferase"/>
</dbReference>
<reference evidence="2" key="1">
    <citation type="submission" date="2018-05" db="EMBL/GenBank/DDBJ databases">
        <authorList>
            <person name="Lanie J.A."/>
            <person name="Ng W.-L."/>
            <person name="Kazmierczak K.M."/>
            <person name="Andrzejewski T.M."/>
            <person name="Davidsen T.M."/>
            <person name="Wayne K.J."/>
            <person name="Tettelin H."/>
            <person name="Glass J.I."/>
            <person name="Rusch D."/>
            <person name="Podicherti R."/>
            <person name="Tsui H.-C.T."/>
            <person name="Winkler M.E."/>
        </authorList>
    </citation>
    <scope>NUCLEOTIDE SEQUENCE</scope>
</reference>
<feature type="domain" description="N-acetyltransferase" evidence="1">
    <location>
        <begin position="9"/>
        <end position="164"/>
    </location>
</feature>
<proteinExistence type="predicted"/>
<organism evidence="2">
    <name type="scientific">marine metagenome</name>
    <dbReference type="NCBI Taxonomy" id="408172"/>
    <lineage>
        <taxon>unclassified sequences</taxon>
        <taxon>metagenomes</taxon>
        <taxon>ecological metagenomes</taxon>
    </lineage>
</organism>
<evidence type="ECO:0000313" key="2">
    <source>
        <dbReference type="EMBL" id="SVD00205.1"/>
    </source>
</evidence>